<comment type="subunit">
    <text evidence="2">Homotrimer.</text>
</comment>
<keyword evidence="14" id="KW-1185">Reference proteome</keyword>
<evidence type="ECO:0000259" key="12">
    <source>
        <dbReference type="Pfam" id="PF13609"/>
    </source>
</evidence>
<evidence type="ECO:0000256" key="8">
    <source>
        <dbReference type="ARBA" id="ARBA00023114"/>
    </source>
</evidence>
<evidence type="ECO:0000256" key="11">
    <source>
        <dbReference type="SAM" id="SignalP"/>
    </source>
</evidence>
<keyword evidence="9" id="KW-0472">Membrane</keyword>
<dbReference type="GO" id="GO:0015288">
    <property type="term" value="F:porin activity"/>
    <property type="evidence" value="ECO:0007669"/>
    <property type="project" value="UniProtKB-KW"/>
</dbReference>
<sequence>MKKTATLLAVWAVAGTAAAQSSVTLFGVVDATLQHISNAGGASVSRLTNSGFSNSRLGFRGVEDLGGGLSASFWLEAGLNNDDGTGLATNSNNQASGAAPAAAGGQGLTFNRRSTVSLAGPWGEVRLGRDYTPQFWNLTIFDPYGNVGVGATLTFGSIVTGAPFTAARASNSIGYLLPGNLGGFYGQVMHYRGENASNAAGGTASDGTGTGARFGYASGPVNVALALGRTQRAGALGDIRQANIGAQWDLGVARLMGQVTSDKGSASAVAGGPALAADGHGWLLGALVPVGAGEVRVSYSQYRQEFAAADNRARKLALGYVHHLSKRTAVYTTYARLNNRGGAFATVTQGAGSPAANGSSSGFDVGLRHSF</sequence>
<dbReference type="InterPro" id="IPR033900">
    <property type="entry name" value="Gram_neg_porin_domain"/>
</dbReference>
<keyword evidence="4" id="KW-1134">Transmembrane beta strand</keyword>
<keyword evidence="8" id="KW-0626">Porin</keyword>
<evidence type="ECO:0000256" key="4">
    <source>
        <dbReference type="ARBA" id="ARBA00022452"/>
    </source>
</evidence>
<accession>A0A7X0UD16</accession>
<keyword evidence="6 11" id="KW-0732">Signal</keyword>
<feature type="signal peptide" evidence="11">
    <location>
        <begin position="1"/>
        <end position="19"/>
    </location>
</feature>
<dbReference type="SUPFAM" id="SSF56935">
    <property type="entry name" value="Porins"/>
    <property type="match status" value="1"/>
</dbReference>
<evidence type="ECO:0000256" key="10">
    <source>
        <dbReference type="ARBA" id="ARBA00023237"/>
    </source>
</evidence>
<dbReference type="Proteomes" id="UP000575083">
    <property type="component" value="Unassembled WGS sequence"/>
</dbReference>
<comment type="caution">
    <text evidence="13">The sequence shown here is derived from an EMBL/GenBank/DDBJ whole genome shotgun (WGS) entry which is preliminary data.</text>
</comment>
<keyword evidence="5" id="KW-0812">Transmembrane</keyword>
<evidence type="ECO:0000256" key="2">
    <source>
        <dbReference type="ARBA" id="ARBA00011233"/>
    </source>
</evidence>
<dbReference type="GO" id="GO:0009279">
    <property type="term" value="C:cell outer membrane"/>
    <property type="evidence" value="ECO:0007669"/>
    <property type="project" value="UniProtKB-SubCell"/>
</dbReference>
<dbReference type="InterPro" id="IPR050298">
    <property type="entry name" value="Gram-neg_bact_OMP"/>
</dbReference>
<dbReference type="PANTHER" id="PTHR34501">
    <property type="entry name" value="PROTEIN YDDL-RELATED"/>
    <property type="match status" value="1"/>
</dbReference>
<dbReference type="Pfam" id="PF13609">
    <property type="entry name" value="Porin_4"/>
    <property type="match status" value="1"/>
</dbReference>
<keyword evidence="7" id="KW-0406">Ion transport</keyword>
<dbReference type="GO" id="GO:0046930">
    <property type="term" value="C:pore complex"/>
    <property type="evidence" value="ECO:0007669"/>
    <property type="project" value="UniProtKB-KW"/>
</dbReference>
<dbReference type="RefSeq" id="WP_184863926.1">
    <property type="nucleotide sequence ID" value="NZ_JACHLK010000017.1"/>
</dbReference>
<evidence type="ECO:0000256" key="1">
    <source>
        <dbReference type="ARBA" id="ARBA00004571"/>
    </source>
</evidence>
<dbReference type="GO" id="GO:0006811">
    <property type="term" value="P:monoatomic ion transport"/>
    <property type="evidence" value="ECO:0007669"/>
    <property type="project" value="UniProtKB-KW"/>
</dbReference>
<dbReference type="PANTHER" id="PTHR34501:SF9">
    <property type="entry name" value="MAJOR OUTER MEMBRANE PROTEIN P.IA"/>
    <property type="match status" value="1"/>
</dbReference>
<dbReference type="InterPro" id="IPR023614">
    <property type="entry name" value="Porin_dom_sf"/>
</dbReference>
<evidence type="ECO:0000256" key="5">
    <source>
        <dbReference type="ARBA" id="ARBA00022692"/>
    </source>
</evidence>
<reference evidence="13 14" key="1">
    <citation type="submission" date="2020-08" db="EMBL/GenBank/DDBJ databases">
        <title>Functional genomics of gut bacteria from endangered species of beetles.</title>
        <authorList>
            <person name="Carlos-Shanley C."/>
        </authorList>
    </citation>
    <scope>NUCLEOTIDE SEQUENCE [LARGE SCALE GENOMIC DNA]</scope>
    <source>
        <strain evidence="13 14">S00198</strain>
    </source>
</reference>
<evidence type="ECO:0000256" key="7">
    <source>
        <dbReference type="ARBA" id="ARBA00023065"/>
    </source>
</evidence>
<dbReference type="AlphaFoldDB" id="A0A7X0UD16"/>
<gene>
    <name evidence="13" type="ORF">HNP48_005894</name>
</gene>
<feature type="chain" id="PRO_5030849027" evidence="11">
    <location>
        <begin position="20"/>
        <end position="371"/>
    </location>
</feature>
<dbReference type="Gene3D" id="2.40.160.10">
    <property type="entry name" value="Porin"/>
    <property type="match status" value="1"/>
</dbReference>
<proteinExistence type="predicted"/>
<evidence type="ECO:0000313" key="13">
    <source>
        <dbReference type="EMBL" id="MBB6563175.1"/>
    </source>
</evidence>
<keyword evidence="10" id="KW-0998">Cell outer membrane</keyword>
<dbReference type="EMBL" id="JACHLK010000017">
    <property type="protein sequence ID" value="MBB6563175.1"/>
    <property type="molecule type" value="Genomic_DNA"/>
</dbReference>
<evidence type="ECO:0000256" key="9">
    <source>
        <dbReference type="ARBA" id="ARBA00023136"/>
    </source>
</evidence>
<evidence type="ECO:0000256" key="6">
    <source>
        <dbReference type="ARBA" id="ARBA00022729"/>
    </source>
</evidence>
<keyword evidence="3" id="KW-0813">Transport</keyword>
<feature type="domain" description="Porin" evidence="12">
    <location>
        <begin position="6"/>
        <end position="341"/>
    </location>
</feature>
<comment type="subcellular location">
    <subcellularLocation>
        <location evidence="1">Cell outer membrane</location>
        <topology evidence="1">Multi-pass membrane protein</topology>
    </subcellularLocation>
</comment>
<name>A0A7X0UD16_9BURK</name>
<evidence type="ECO:0000313" key="14">
    <source>
        <dbReference type="Proteomes" id="UP000575083"/>
    </source>
</evidence>
<organism evidence="13 14">
    <name type="scientific">Acidovorax soli</name>
    <dbReference type="NCBI Taxonomy" id="592050"/>
    <lineage>
        <taxon>Bacteria</taxon>
        <taxon>Pseudomonadati</taxon>
        <taxon>Pseudomonadota</taxon>
        <taxon>Betaproteobacteria</taxon>
        <taxon>Burkholderiales</taxon>
        <taxon>Comamonadaceae</taxon>
        <taxon>Acidovorax</taxon>
    </lineage>
</organism>
<protein>
    <submittedName>
        <fullName evidence="13">Putative porin</fullName>
    </submittedName>
</protein>
<evidence type="ECO:0000256" key="3">
    <source>
        <dbReference type="ARBA" id="ARBA00022448"/>
    </source>
</evidence>
<dbReference type="CDD" id="cd00342">
    <property type="entry name" value="gram_neg_porins"/>
    <property type="match status" value="1"/>
</dbReference>